<reference evidence="2 3" key="1">
    <citation type="submission" date="2023-04" db="EMBL/GenBank/DDBJ databases">
        <title>Genome Encyclopedia of Bacteria and Archaea VI: Functional Genomics of Type Strains.</title>
        <authorList>
            <person name="Whitman W."/>
        </authorList>
    </citation>
    <scope>NUCLEOTIDE SEQUENCE [LARGE SCALE GENOMIC DNA]</scope>
    <source>
        <strain evidence="2 3">SG_E_30_P1</strain>
    </source>
</reference>
<organism evidence="2 3">
    <name type="scientific">Antiquaquibacter oligotrophicus</name>
    <dbReference type="NCBI Taxonomy" id="2880260"/>
    <lineage>
        <taxon>Bacteria</taxon>
        <taxon>Bacillati</taxon>
        <taxon>Actinomycetota</taxon>
        <taxon>Actinomycetes</taxon>
        <taxon>Micrococcales</taxon>
        <taxon>Microbacteriaceae</taxon>
        <taxon>Antiquaquibacter</taxon>
    </lineage>
</organism>
<name>A0ABT6KS25_9MICO</name>
<feature type="transmembrane region" description="Helical" evidence="1">
    <location>
        <begin position="41"/>
        <end position="69"/>
    </location>
</feature>
<gene>
    <name evidence="2" type="ORF">M2152_002194</name>
</gene>
<evidence type="ECO:0000313" key="2">
    <source>
        <dbReference type="EMBL" id="MDH6182012.1"/>
    </source>
</evidence>
<sequence>MANLDSSGKLLVATGAAVVLVLAYAYLAIPLDVGLGFVGGYGAIGAIGGGGLLLLPWLVATAFLAYLAARRVDEIRSSARTVWYTILVVSLTLIWSYPMVIATMYGAVDSLDVELFDYSLALGVVYWAAVVISLVAAPVSALNLFLARAQRTRTYKR</sequence>
<feature type="transmembrane region" description="Helical" evidence="1">
    <location>
        <begin position="125"/>
        <end position="147"/>
    </location>
</feature>
<dbReference type="Proteomes" id="UP001160142">
    <property type="component" value="Unassembled WGS sequence"/>
</dbReference>
<keyword evidence="1" id="KW-1133">Transmembrane helix</keyword>
<accession>A0ABT6KS25</accession>
<feature type="transmembrane region" description="Helical" evidence="1">
    <location>
        <begin position="81"/>
        <end position="105"/>
    </location>
</feature>
<comment type="caution">
    <text evidence="2">The sequence shown here is derived from an EMBL/GenBank/DDBJ whole genome shotgun (WGS) entry which is preliminary data.</text>
</comment>
<protein>
    <submittedName>
        <fullName evidence="2">Uncharacterized protein</fullName>
    </submittedName>
</protein>
<keyword evidence="1" id="KW-0472">Membrane</keyword>
<evidence type="ECO:0000256" key="1">
    <source>
        <dbReference type="SAM" id="Phobius"/>
    </source>
</evidence>
<keyword evidence="3" id="KW-1185">Reference proteome</keyword>
<dbReference type="EMBL" id="JARXVQ010000001">
    <property type="protein sequence ID" value="MDH6182012.1"/>
    <property type="molecule type" value="Genomic_DNA"/>
</dbReference>
<keyword evidence="1" id="KW-0812">Transmembrane</keyword>
<evidence type="ECO:0000313" key="3">
    <source>
        <dbReference type="Proteomes" id="UP001160142"/>
    </source>
</evidence>
<proteinExistence type="predicted"/>